<dbReference type="EC" id="7.6.2.9" evidence="6"/>
<evidence type="ECO:0000256" key="2">
    <source>
        <dbReference type="ARBA" id="ARBA00022448"/>
    </source>
</evidence>
<dbReference type="PROSITE" id="PS50893">
    <property type="entry name" value="ABC_TRANSPORTER_2"/>
    <property type="match status" value="1"/>
</dbReference>
<dbReference type="SUPFAM" id="SSF52540">
    <property type="entry name" value="P-loop containing nucleoside triphosphate hydrolases"/>
    <property type="match status" value="1"/>
</dbReference>
<keyword evidence="3" id="KW-1003">Cell membrane</keyword>
<keyword evidence="6" id="KW-0997">Cell inner membrane</keyword>
<dbReference type="Proteomes" id="UP000193118">
    <property type="component" value="Unassembled WGS sequence"/>
</dbReference>
<keyword evidence="5 6" id="KW-0067">ATP-binding</keyword>
<evidence type="ECO:0000256" key="5">
    <source>
        <dbReference type="ARBA" id="ARBA00022840"/>
    </source>
</evidence>
<organism evidence="8 9">
    <name type="scientific">Neisseria dentiae</name>
    <dbReference type="NCBI Taxonomy" id="194197"/>
    <lineage>
        <taxon>Bacteria</taxon>
        <taxon>Pseudomonadati</taxon>
        <taxon>Pseudomonadota</taxon>
        <taxon>Betaproteobacteria</taxon>
        <taxon>Neisseriales</taxon>
        <taxon>Neisseriaceae</taxon>
        <taxon>Neisseria</taxon>
    </lineage>
</organism>
<dbReference type="GO" id="GO:0006970">
    <property type="term" value="P:response to osmotic stress"/>
    <property type="evidence" value="ECO:0007669"/>
    <property type="project" value="UniProtKB-ARBA"/>
</dbReference>
<comment type="catalytic activity">
    <reaction evidence="6">
        <text>a quaternary ammonium(out) + ATP + H2O = a quaternary ammonium(in) + ADP + phosphate + H(+)</text>
        <dbReference type="Rhea" id="RHEA:11036"/>
        <dbReference type="ChEBI" id="CHEBI:15377"/>
        <dbReference type="ChEBI" id="CHEBI:15378"/>
        <dbReference type="ChEBI" id="CHEBI:30616"/>
        <dbReference type="ChEBI" id="CHEBI:35267"/>
        <dbReference type="ChEBI" id="CHEBI:43474"/>
        <dbReference type="ChEBI" id="CHEBI:456216"/>
    </reaction>
</comment>
<dbReference type="SUPFAM" id="SSF54631">
    <property type="entry name" value="CBS-domain pair"/>
    <property type="match status" value="1"/>
</dbReference>
<dbReference type="GO" id="GO:0005886">
    <property type="term" value="C:plasma membrane"/>
    <property type="evidence" value="ECO:0007669"/>
    <property type="project" value="UniProtKB-SubCell"/>
</dbReference>
<dbReference type="EMBL" id="MTBO01000002">
    <property type="protein sequence ID" value="OSI18454.1"/>
    <property type="molecule type" value="Genomic_DNA"/>
</dbReference>
<dbReference type="SMART" id="SM00382">
    <property type="entry name" value="AAA"/>
    <property type="match status" value="1"/>
</dbReference>
<sequence>MTEKSTAKLTVRNLYKIFGPHPKAALKLHGKGLSKEEIFAETGSTVAVADVNLEIYEGEIFVIMGLSGSGKSTLVRLFNRLIEPSGGQVLIDGEDVVAMDDARLRQVRREKISMVFQSFALMPHLTNRRNVAFGLEMAGVAEAERNGRAQAALEQVGLGAYGDSYPDELSGGMCQRVGLARALANNPAILLMDEAFSALDPLIRTEMQDELINLQAHEKRTIVFISHDLDEAMRIGNRIAIMQGGSVVQVGTPDEILRQPANDYVRSFFKEVNVSQVYTAGDLARRTQLTFPHRAGQDNMRSFLKRMRDHDREYGFLLDDEKHFVGVISADSLKEAISRQEPIRAAVLPDLAAVKADTPIRDMLNTAAQFPCPVPVVDAQGRHIGSVSKVALLETLSPPEE</sequence>
<dbReference type="GeneID" id="94579990"/>
<dbReference type="CDD" id="cd09831">
    <property type="entry name" value="CBS_pair_ABC_Gly_Pro_assoc"/>
    <property type="match status" value="1"/>
</dbReference>
<protein>
    <recommendedName>
        <fullName evidence="6">Quaternary amine transport ATP-binding protein</fullName>
        <ecNumber evidence="6">7.6.2.9</ecNumber>
    </recommendedName>
</protein>
<dbReference type="GO" id="GO:0031460">
    <property type="term" value="P:glycine betaine transport"/>
    <property type="evidence" value="ECO:0007669"/>
    <property type="project" value="InterPro"/>
</dbReference>
<dbReference type="GO" id="GO:0015418">
    <property type="term" value="F:ABC-type quaternary ammonium compound transporting activity"/>
    <property type="evidence" value="ECO:0007669"/>
    <property type="project" value="UniProtKB-EC"/>
</dbReference>
<gene>
    <name evidence="8" type="ORF">BWD09_01355</name>
</gene>
<keyword evidence="6" id="KW-0472">Membrane</keyword>
<dbReference type="PANTHER" id="PTHR43869">
    <property type="entry name" value="GLYCINE BETAINE/PROLINE BETAINE TRANSPORT SYSTEM ATP-BINDING PROTEIN PROV"/>
    <property type="match status" value="1"/>
</dbReference>
<accession>A0A1X3DFH9</accession>
<evidence type="ECO:0000256" key="3">
    <source>
        <dbReference type="ARBA" id="ARBA00022475"/>
    </source>
</evidence>
<evidence type="ECO:0000256" key="6">
    <source>
        <dbReference type="RuleBase" id="RU369116"/>
    </source>
</evidence>
<name>A0A1X3DFH9_9NEIS</name>
<evidence type="ECO:0000313" key="8">
    <source>
        <dbReference type="EMBL" id="OSI18454.1"/>
    </source>
</evidence>
<dbReference type="InterPro" id="IPR003593">
    <property type="entry name" value="AAA+_ATPase"/>
</dbReference>
<proteinExistence type="inferred from homology"/>
<evidence type="ECO:0000313" key="9">
    <source>
        <dbReference type="Proteomes" id="UP000193118"/>
    </source>
</evidence>
<dbReference type="Gene3D" id="3.10.580.10">
    <property type="entry name" value="CBS-domain"/>
    <property type="match status" value="1"/>
</dbReference>
<dbReference type="GO" id="GO:0006865">
    <property type="term" value="P:amino acid transport"/>
    <property type="evidence" value="ECO:0007669"/>
    <property type="project" value="UniProtKB-UniRule"/>
</dbReference>
<dbReference type="Gene3D" id="3.40.50.300">
    <property type="entry name" value="P-loop containing nucleotide triphosphate hydrolases"/>
    <property type="match status" value="1"/>
</dbReference>
<feature type="domain" description="ABC transporter" evidence="7">
    <location>
        <begin position="33"/>
        <end position="269"/>
    </location>
</feature>
<dbReference type="InterPro" id="IPR017871">
    <property type="entry name" value="ABC_transporter-like_CS"/>
</dbReference>
<evidence type="ECO:0000259" key="7">
    <source>
        <dbReference type="PROSITE" id="PS50893"/>
    </source>
</evidence>
<comment type="subcellular location">
    <subcellularLocation>
        <location evidence="6">Cell inner membrane</location>
        <topology evidence="6">Peripheral membrane protein</topology>
    </subcellularLocation>
</comment>
<dbReference type="OrthoDB" id="9802264at2"/>
<dbReference type="GO" id="GO:0016887">
    <property type="term" value="F:ATP hydrolysis activity"/>
    <property type="evidence" value="ECO:0007669"/>
    <property type="project" value="UniProtKB-UniRule"/>
</dbReference>
<dbReference type="GO" id="GO:0005524">
    <property type="term" value="F:ATP binding"/>
    <property type="evidence" value="ECO:0007669"/>
    <property type="project" value="UniProtKB-UniRule"/>
</dbReference>
<keyword evidence="9" id="KW-1185">Reference proteome</keyword>
<dbReference type="Pfam" id="PF00005">
    <property type="entry name" value="ABC_tran"/>
    <property type="match status" value="1"/>
</dbReference>
<comment type="subunit">
    <text evidence="6">The complex is probably composed of two ATP-binding proteins, two transmembrane proteins and a solute-binding protein.</text>
</comment>
<evidence type="ECO:0000256" key="4">
    <source>
        <dbReference type="ARBA" id="ARBA00022741"/>
    </source>
</evidence>
<comment type="caution">
    <text evidence="8">The sequence shown here is derived from an EMBL/GenBank/DDBJ whole genome shotgun (WGS) entry which is preliminary data.</text>
</comment>
<reference evidence="9" key="1">
    <citation type="submission" date="2017-01" db="EMBL/GenBank/DDBJ databases">
        <authorList>
            <person name="Wolfgang W.J."/>
            <person name="Cole J."/>
            <person name="Wroblewski D."/>
            <person name="Mcginnis J."/>
            <person name="Musser K.A."/>
        </authorList>
    </citation>
    <scope>NUCLEOTIDE SEQUENCE [LARGE SCALE GENOMIC DNA]</scope>
    <source>
        <strain evidence="9">DSM 19151</strain>
    </source>
</reference>
<dbReference type="FunFam" id="3.40.50.300:FF:000201">
    <property type="entry name" value="Glycine betaine/L-proline ABC transporter ATP-binding protein"/>
    <property type="match status" value="1"/>
</dbReference>
<dbReference type="NCBIfam" id="TIGR01186">
    <property type="entry name" value="proV"/>
    <property type="match status" value="1"/>
</dbReference>
<dbReference type="InterPro" id="IPR005892">
    <property type="entry name" value="Gly-betaine_transp_ATP-bd"/>
</dbReference>
<dbReference type="PANTHER" id="PTHR43869:SF1">
    <property type="entry name" value="GLYCINE BETAINE_PROLINE BETAINE TRANSPORT SYSTEM ATP-BINDING PROTEIN PROV"/>
    <property type="match status" value="1"/>
</dbReference>
<dbReference type="RefSeq" id="WP_085364950.1">
    <property type="nucleotide sequence ID" value="NZ_CAUJPZ010000039.1"/>
</dbReference>
<dbReference type="InterPro" id="IPR003439">
    <property type="entry name" value="ABC_transporter-like_ATP-bd"/>
</dbReference>
<keyword evidence="2 6" id="KW-0813">Transport</keyword>
<comment type="similarity">
    <text evidence="1 6">Belongs to the ABC transporter superfamily.</text>
</comment>
<dbReference type="STRING" id="194197.BWD09_01355"/>
<dbReference type="InterPro" id="IPR027417">
    <property type="entry name" value="P-loop_NTPase"/>
</dbReference>
<evidence type="ECO:0000256" key="1">
    <source>
        <dbReference type="ARBA" id="ARBA00005417"/>
    </source>
</evidence>
<keyword evidence="4 6" id="KW-0547">Nucleotide-binding</keyword>
<dbReference type="InterPro" id="IPR046342">
    <property type="entry name" value="CBS_dom_sf"/>
</dbReference>
<dbReference type="InterPro" id="IPR051921">
    <property type="entry name" value="ABC_osmolyte_uptake_ATP-bind"/>
</dbReference>
<dbReference type="AlphaFoldDB" id="A0A1X3DFH9"/>
<dbReference type="PROSITE" id="PS00211">
    <property type="entry name" value="ABC_TRANSPORTER_1"/>
    <property type="match status" value="1"/>
</dbReference>
<dbReference type="NCBIfam" id="NF007480">
    <property type="entry name" value="PRK10070.1"/>
    <property type="match status" value="1"/>
</dbReference>
<dbReference type="CDD" id="cd03294">
    <property type="entry name" value="ABC_Pro_Gly_Betaine"/>
    <property type="match status" value="1"/>
</dbReference>